<protein>
    <submittedName>
        <fullName evidence="2">Uncharacterized protein</fullName>
    </submittedName>
</protein>
<keyword evidence="3" id="KW-1185">Reference proteome</keyword>
<gene>
    <name evidence="2" type="ORF">BEN49_14335</name>
</gene>
<evidence type="ECO:0000313" key="3">
    <source>
        <dbReference type="Proteomes" id="UP000177506"/>
    </source>
</evidence>
<dbReference type="Proteomes" id="UP000177506">
    <property type="component" value="Unassembled WGS sequence"/>
</dbReference>
<sequence>MSRGREVLKPSAPFADPHASGDGLQHYPPIAGALCGLPVISHGLSIPEPSGLQSTSGNSVRRQVRAHGDGSLVGEVLVQQRVSLVIGVALHLQAQVGVLPKYPHQGIQASRYGGQERRLPLGEV</sequence>
<feature type="region of interest" description="Disordered" evidence="1">
    <location>
        <begin position="1"/>
        <end position="22"/>
    </location>
</feature>
<evidence type="ECO:0000256" key="1">
    <source>
        <dbReference type="SAM" id="MobiDB-lite"/>
    </source>
</evidence>
<evidence type="ECO:0000313" key="2">
    <source>
        <dbReference type="EMBL" id="OGX82199.1"/>
    </source>
</evidence>
<accession>A0A1G1SU99</accession>
<dbReference type="EMBL" id="MDZA01000435">
    <property type="protein sequence ID" value="OGX82199.1"/>
    <property type="molecule type" value="Genomic_DNA"/>
</dbReference>
<dbReference type="AlphaFoldDB" id="A0A1G1SU99"/>
<proteinExistence type="predicted"/>
<organism evidence="2 3">
    <name type="scientific">Hymenobacter coccineus</name>
    <dbReference type="NCBI Taxonomy" id="1908235"/>
    <lineage>
        <taxon>Bacteria</taxon>
        <taxon>Pseudomonadati</taxon>
        <taxon>Bacteroidota</taxon>
        <taxon>Cytophagia</taxon>
        <taxon>Cytophagales</taxon>
        <taxon>Hymenobacteraceae</taxon>
        <taxon>Hymenobacter</taxon>
    </lineage>
</organism>
<comment type="caution">
    <text evidence="2">The sequence shown here is derived from an EMBL/GenBank/DDBJ whole genome shotgun (WGS) entry which is preliminary data.</text>
</comment>
<name>A0A1G1SU99_9BACT</name>
<reference evidence="2 3" key="1">
    <citation type="submission" date="2016-08" db="EMBL/GenBank/DDBJ databases">
        <title>Hymenobacter coccineus sp. nov., Hymenobacter lapidarius sp. nov. and Hymenobacter glacialis sp. nov., isolated from Antarctic soil.</title>
        <authorList>
            <person name="Sedlacek I."/>
            <person name="Kralova S."/>
            <person name="Kyrova K."/>
            <person name="Maslanova I."/>
            <person name="Stankova E."/>
            <person name="Vrbovska V."/>
            <person name="Nemec M."/>
            <person name="Bartak M."/>
            <person name="Svec P."/>
            <person name="Busse H.-J."/>
            <person name="Pantucek R."/>
        </authorList>
    </citation>
    <scope>NUCLEOTIDE SEQUENCE [LARGE SCALE GENOMIC DNA]</scope>
    <source>
        <strain evidence="2 3">CCM 8649</strain>
    </source>
</reference>